<dbReference type="eggNOG" id="ENOG5032S9F">
    <property type="taxonomic scope" value="Bacteria"/>
</dbReference>
<protein>
    <submittedName>
        <fullName evidence="1">Uncharacterized protein</fullName>
    </submittedName>
</protein>
<dbReference type="HOGENOM" id="CLU_171014_0_0_3"/>
<keyword evidence="2" id="KW-1185">Reference proteome</keyword>
<sequence length="115" mass="13287">MNYTFDILGVSPILDFFNHQQRIGEKANPPGVEYLGTYQCTLDAFLESVETVPTQKGWNMDRAVDTVIQFWMNHPDRIRYWKNRLEDAGNASVLVSRIADMPSLKAQFNSLFKEK</sequence>
<evidence type="ECO:0000313" key="1">
    <source>
        <dbReference type="EMBL" id="EDX74790.1"/>
    </source>
</evidence>
<dbReference type="EMBL" id="DS989851">
    <property type="protein sequence ID" value="EDX74790.1"/>
    <property type="molecule type" value="Genomic_DNA"/>
</dbReference>
<name>B4VT35_9CYAN</name>
<organism evidence="1 2">
    <name type="scientific">Coleofasciculus chthonoplastes PCC 7420</name>
    <dbReference type="NCBI Taxonomy" id="118168"/>
    <lineage>
        <taxon>Bacteria</taxon>
        <taxon>Bacillati</taxon>
        <taxon>Cyanobacteriota</taxon>
        <taxon>Cyanophyceae</taxon>
        <taxon>Coleofasciculales</taxon>
        <taxon>Coleofasciculaceae</taxon>
        <taxon>Coleofasciculus</taxon>
    </lineage>
</organism>
<evidence type="ECO:0000313" key="2">
    <source>
        <dbReference type="Proteomes" id="UP000003835"/>
    </source>
</evidence>
<dbReference type="OrthoDB" id="560781at2"/>
<gene>
    <name evidence="1" type="ORF">MC7420_664</name>
</gene>
<dbReference type="Proteomes" id="UP000003835">
    <property type="component" value="Unassembled WGS sequence"/>
</dbReference>
<reference evidence="1 2" key="1">
    <citation type="submission" date="2008-07" db="EMBL/GenBank/DDBJ databases">
        <authorList>
            <person name="Tandeau de Marsac N."/>
            <person name="Ferriera S."/>
            <person name="Johnson J."/>
            <person name="Kravitz S."/>
            <person name="Beeson K."/>
            <person name="Sutton G."/>
            <person name="Rogers Y.-H."/>
            <person name="Friedman R."/>
            <person name="Frazier M."/>
            <person name="Venter J.C."/>
        </authorList>
    </citation>
    <scope>NUCLEOTIDE SEQUENCE [LARGE SCALE GENOMIC DNA]</scope>
    <source>
        <strain evidence="1 2">PCC 7420</strain>
    </source>
</reference>
<dbReference type="STRING" id="118168.MC7420_664"/>
<dbReference type="AlphaFoldDB" id="B4VT35"/>
<proteinExistence type="predicted"/>
<accession>B4VT35</accession>
<dbReference type="RefSeq" id="WP_006101610.1">
    <property type="nucleotide sequence ID" value="NZ_DS989851.1"/>
</dbReference>